<dbReference type="SUPFAM" id="SSF52833">
    <property type="entry name" value="Thioredoxin-like"/>
    <property type="match status" value="1"/>
</dbReference>
<dbReference type="PROSITE" id="PS51257">
    <property type="entry name" value="PROKAR_LIPOPROTEIN"/>
    <property type="match status" value="1"/>
</dbReference>
<dbReference type="InterPro" id="IPR017937">
    <property type="entry name" value="Thioredoxin_CS"/>
</dbReference>
<dbReference type="Proteomes" id="UP000192796">
    <property type="component" value="Unassembled WGS sequence"/>
</dbReference>
<evidence type="ECO:0000313" key="4">
    <source>
        <dbReference type="Proteomes" id="UP000192796"/>
    </source>
</evidence>
<dbReference type="RefSeq" id="WP_081146144.1">
    <property type="nucleotide sequence ID" value="NZ_LVYD01000024.1"/>
</dbReference>
<protein>
    <recommendedName>
        <fullName evidence="2">Thioredoxin domain-containing protein</fullName>
    </recommendedName>
</protein>
<proteinExistence type="predicted"/>
<dbReference type="InterPro" id="IPR036249">
    <property type="entry name" value="Thioredoxin-like_sf"/>
</dbReference>
<dbReference type="AlphaFoldDB" id="A0A1V9G4B5"/>
<dbReference type="PROSITE" id="PS00194">
    <property type="entry name" value="THIOREDOXIN_1"/>
    <property type="match status" value="1"/>
</dbReference>
<dbReference type="Gene3D" id="3.40.30.10">
    <property type="entry name" value="Glutaredoxin"/>
    <property type="match status" value="1"/>
</dbReference>
<evidence type="ECO:0000313" key="3">
    <source>
        <dbReference type="EMBL" id="OQP65374.1"/>
    </source>
</evidence>
<dbReference type="STRING" id="1703345.A3860_17050"/>
<organism evidence="3 4">
    <name type="scientific">Niastella vici</name>
    <dbReference type="NCBI Taxonomy" id="1703345"/>
    <lineage>
        <taxon>Bacteria</taxon>
        <taxon>Pseudomonadati</taxon>
        <taxon>Bacteroidota</taxon>
        <taxon>Chitinophagia</taxon>
        <taxon>Chitinophagales</taxon>
        <taxon>Chitinophagaceae</taxon>
        <taxon>Niastella</taxon>
    </lineage>
</organism>
<evidence type="ECO:0000259" key="2">
    <source>
        <dbReference type="PROSITE" id="PS51352"/>
    </source>
</evidence>
<accession>A0A1V9G4B5</accession>
<keyword evidence="4" id="KW-1185">Reference proteome</keyword>
<dbReference type="InterPro" id="IPR013766">
    <property type="entry name" value="Thioredoxin_domain"/>
</dbReference>
<name>A0A1V9G4B5_9BACT</name>
<evidence type="ECO:0000256" key="1">
    <source>
        <dbReference type="ARBA" id="ARBA00023284"/>
    </source>
</evidence>
<feature type="domain" description="Thioredoxin" evidence="2">
    <location>
        <begin position="26"/>
        <end position="164"/>
    </location>
</feature>
<dbReference type="PROSITE" id="PS51352">
    <property type="entry name" value="THIOREDOXIN_2"/>
    <property type="match status" value="1"/>
</dbReference>
<dbReference type="OrthoDB" id="662072at2"/>
<sequence>MKKIVLLLLLVWLTGCSERKPAVVTGLEGKTLPSFNFLLMDSTQVNTSNIDNGKPAVIFIFSPYCPYCRAQTEAIINDIQSVRNINFYLLSGFPYNLIKDYYNHYQLKKYSNITVGQDYSDFLGNYYKAPGVPYIAIYKSKKLKQVLMGNVSINVIRNIIQDQK</sequence>
<gene>
    <name evidence="3" type="ORF">A3860_17050</name>
</gene>
<dbReference type="EMBL" id="LVYD01000024">
    <property type="protein sequence ID" value="OQP65374.1"/>
    <property type="molecule type" value="Genomic_DNA"/>
</dbReference>
<keyword evidence="1" id="KW-0676">Redox-active center</keyword>
<reference evidence="3 4" key="1">
    <citation type="submission" date="2016-03" db="EMBL/GenBank/DDBJ databases">
        <title>Niastella vici sp. nov., isolated from farmland soil.</title>
        <authorList>
            <person name="Chen L."/>
            <person name="Wang D."/>
            <person name="Yang S."/>
            <person name="Wang G."/>
        </authorList>
    </citation>
    <scope>NUCLEOTIDE SEQUENCE [LARGE SCALE GENOMIC DNA]</scope>
    <source>
        <strain evidence="3 4">DJ57</strain>
    </source>
</reference>
<comment type="caution">
    <text evidence="3">The sequence shown here is derived from an EMBL/GenBank/DDBJ whole genome shotgun (WGS) entry which is preliminary data.</text>
</comment>